<name>A0A081P5F1_9BACL</name>
<dbReference type="Proteomes" id="UP000028123">
    <property type="component" value="Unassembled WGS sequence"/>
</dbReference>
<evidence type="ECO:0000313" key="2">
    <source>
        <dbReference type="EMBL" id="KEQ25924.1"/>
    </source>
</evidence>
<dbReference type="AlphaFoldDB" id="A0A081P5F1"/>
<reference evidence="2 3" key="1">
    <citation type="submission" date="2014-06" db="EMBL/GenBank/DDBJ databases">
        <title>Draft genome sequence of Paenibacillus sp. MSt1.</title>
        <authorList>
            <person name="Aw Y.K."/>
            <person name="Ong K.S."/>
            <person name="Gan H.M."/>
            <person name="Lee S.M."/>
        </authorList>
    </citation>
    <scope>NUCLEOTIDE SEQUENCE [LARGE SCALE GENOMIC DNA]</scope>
    <source>
        <strain evidence="2 3">MSt1</strain>
    </source>
</reference>
<protein>
    <recommendedName>
        <fullName evidence="4">Lipoprotein</fullName>
    </recommendedName>
</protein>
<dbReference type="eggNOG" id="ENOG502Z8EC">
    <property type="taxonomic scope" value="Bacteria"/>
</dbReference>
<evidence type="ECO:0008006" key="4">
    <source>
        <dbReference type="Google" id="ProtNLM"/>
    </source>
</evidence>
<gene>
    <name evidence="2" type="ORF">ET33_35625</name>
</gene>
<keyword evidence="3" id="KW-1185">Reference proteome</keyword>
<sequence>MFMKKKIIIWSVAAAMAVSILAGCEREEEQERISSTSASTVERKDFTFDINPATFDLTIEQDGVREQAAAPMPESKVTELKREADKVEWTYPERKMKVALEKKPGYLDITLQSTGAERFQWPKVSADSYILPLWEGKFVPGRDANWKTFLQDETMTWSESFSMNFFALNKKHYSFVYILKQPFNHEVHFDTKDDIQFQLDHEFPSVNPDRTYGFRLYVADSDPVQIAGLYKSVLEEKSAIVTLAQKAKANPEIEKLYGAPHIYLWNNDLLTPEEINWPQWRAGLKSPLYPWVSKLLAQYTEDGSKEFDTVFKQVSAQDHVEKYQKSVIVRALNQVLKMKELYNADVFQPSDAVARQLIQQGVAALSEQKLYQLNKMLLKSVLLDAVGPIEDWGKANSTDIVREMSQLGIKKAWIGLPNWINGLMNPKFVEQADQAGYLVAPYDSYHSIHDKENRDWNTAYFGDGPLYEQATITNKKGEKVKGFLGRGRKLNPTLALPLVKQRVQSIMQDGISYRSWFVDADATGEIYDDYSPGHPTTQEQDMKARLERMAYIANEKKMVVGSETGNDFASGVIAFAHGLETPVIKWGDPDMRVNKSSEYYVGGYYSTQGGIPERYRKQVPVKELYKRIYIDPAYSLPLYKLVYNDSVITTHHWEWGSFKIKDAVVERMMTEFLYNVPPLYHLDQQQWAKDKQTIAAYLKEWAPFHQQAVTRPMTGFRILTPDRLVQSTAFGSDLKVIANYSAADYRDEQGTVIKPRTVVIYEGGHGKAIDLSAIMKAS</sequence>
<evidence type="ECO:0000313" key="3">
    <source>
        <dbReference type="Proteomes" id="UP000028123"/>
    </source>
</evidence>
<dbReference type="RefSeq" id="WP_036680287.1">
    <property type="nucleotide sequence ID" value="NZ_JNVM01000008.1"/>
</dbReference>
<dbReference type="InterPro" id="IPR021459">
    <property type="entry name" value="GH101-related"/>
</dbReference>
<accession>A0A081P5F1</accession>
<dbReference type="Pfam" id="PF11308">
    <property type="entry name" value="Glyco_hydro_129"/>
    <property type="match status" value="1"/>
</dbReference>
<feature type="chain" id="PRO_5039604247" description="Lipoprotein" evidence="1">
    <location>
        <begin position="23"/>
        <end position="778"/>
    </location>
</feature>
<feature type="signal peptide" evidence="1">
    <location>
        <begin position="1"/>
        <end position="22"/>
    </location>
</feature>
<organism evidence="2 3">
    <name type="scientific">Paenibacillus tyrfis</name>
    <dbReference type="NCBI Taxonomy" id="1501230"/>
    <lineage>
        <taxon>Bacteria</taxon>
        <taxon>Bacillati</taxon>
        <taxon>Bacillota</taxon>
        <taxon>Bacilli</taxon>
        <taxon>Bacillales</taxon>
        <taxon>Paenibacillaceae</taxon>
        <taxon>Paenibacillus</taxon>
    </lineage>
</organism>
<dbReference type="PROSITE" id="PS51257">
    <property type="entry name" value="PROKAR_LIPOPROTEIN"/>
    <property type="match status" value="1"/>
</dbReference>
<proteinExistence type="predicted"/>
<keyword evidence="1" id="KW-0732">Signal</keyword>
<evidence type="ECO:0000256" key="1">
    <source>
        <dbReference type="SAM" id="SignalP"/>
    </source>
</evidence>
<comment type="caution">
    <text evidence="2">The sequence shown here is derived from an EMBL/GenBank/DDBJ whole genome shotgun (WGS) entry which is preliminary data.</text>
</comment>
<dbReference type="EMBL" id="JNVM01000008">
    <property type="protein sequence ID" value="KEQ25924.1"/>
    <property type="molecule type" value="Genomic_DNA"/>
</dbReference>